<name>A0A212M218_9FIRM</name>
<dbReference type="InterPro" id="IPR012337">
    <property type="entry name" value="RNaseH-like_sf"/>
</dbReference>
<dbReference type="Gene3D" id="1.10.10.60">
    <property type="entry name" value="Homeodomain-like"/>
    <property type="match status" value="1"/>
</dbReference>
<evidence type="ECO:0000256" key="1">
    <source>
        <dbReference type="ARBA" id="ARBA00009277"/>
    </source>
</evidence>
<evidence type="ECO:0000313" key="7">
    <source>
        <dbReference type="EMBL" id="SCM80999.1"/>
    </source>
</evidence>
<keyword evidence="2" id="KW-0815">Transposition</keyword>
<dbReference type="InterPro" id="IPR001584">
    <property type="entry name" value="Integrase_cat-core"/>
</dbReference>
<feature type="domain" description="Integrase catalytic" evidence="6">
    <location>
        <begin position="112"/>
        <end position="287"/>
    </location>
</feature>
<dbReference type="GO" id="GO:0006310">
    <property type="term" value="P:DNA recombination"/>
    <property type="evidence" value="ECO:0007669"/>
    <property type="project" value="UniProtKB-KW"/>
</dbReference>
<dbReference type="Pfam" id="PF22483">
    <property type="entry name" value="Mu-transpos_C_2"/>
    <property type="match status" value="1"/>
</dbReference>
<dbReference type="AlphaFoldDB" id="A0A212M218"/>
<dbReference type="PANTHER" id="PTHR35004">
    <property type="entry name" value="TRANSPOSASE RV3428C-RELATED"/>
    <property type="match status" value="1"/>
</dbReference>
<dbReference type="InterPro" id="IPR054353">
    <property type="entry name" value="IstA-like_C"/>
</dbReference>
<dbReference type="EMBL" id="FMJE01000005">
    <property type="protein sequence ID" value="SCM82303.1"/>
    <property type="molecule type" value="Genomic_DNA"/>
</dbReference>
<dbReference type="PANTHER" id="PTHR35004:SF6">
    <property type="entry name" value="TRANSPOSASE"/>
    <property type="match status" value="1"/>
</dbReference>
<gene>
    <name evidence="7" type="ORF">KL86SPO_31178</name>
    <name evidence="8" type="ORF">KL86SPO_31199</name>
    <name evidence="9" type="ORF">KL86SPO_50074</name>
    <name evidence="10" type="ORF">KL86SPO_50379</name>
    <name evidence="11" type="ORF">KL86SPO_70587</name>
    <name evidence="12" type="ORF">KL86SPO_70674</name>
</gene>
<dbReference type="NCBIfam" id="NF033546">
    <property type="entry name" value="transpos_IS21"/>
    <property type="match status" value="1"/>
</dbReference>
<sequence>MIKNGEFFMIQEMKQKGMNITQIAEELGRDRKTIRKWLANGIPSKYHRTVIQPSKLEPFKAYIRNRMDEGCLNAVVILDEIKFQGYDGKLTTLRNYMRPIRPIVATKASERYETLPGQQAQVDWGQFTVHWNGKAKRIYAFVMVLGYSRMMYLEFTEDEKLETLIGCHTRAMEYFGGRTDICLYDNMKTVVTGVDNKGEIVWNERFAKFASHHGFIIKRCRPYRPRTKGKVENGIGYVRKNFWPRIKTFTSLADLNAQARWWIDKVANIRMHGTTHEIPSDRWQKECLKPFNQIPFAQVDRHDRKVSNDAVICYEANRYSVPFKFIGSIVQIQDDKNGRIRIFSGDKIIAEHIKETGRNRLSVNKKHFEGIRTASFKQVPQPLPRLITNPAPEVAERDLSFYEQFSDEAVSIQ</sequence>
<dbReference type="Gene3D" id="3.30.420.10">
    <property type="entry name" value="Ribonuclease H-like superfamily/Ribonuclease H"/>
    <property type="match status" value="1"/>
</dbReference>
<proteinExistence type="inferred from homology"/>
<accession>A0A212M218</accession>
<dbReference type="EMBL" id="FMJE01000007">
    <property type="protein sequence ID" value="SCM83816.1"/>
    <property type="molecule type" value="Genomic_DNA"/>
</dbReference>
<dbReference type="Pfam" id="PF00665">
    <property type="entry name" value="rve"/>
    <property type="match status" value="1"/>
</dbReference>
<dbReference type="InterPro" id="IPR017894">
    <property type="entry name" value="HTH_IS21_transposase_type"/>
</dbReference>
<protein>
    <submittedName>
        <fullName evidence="12">Integrase</fullName>
    </submittedName>
</protein>
<dbReference type="PROSITE" id="PS50994">
    <property type="entry name" value="INTEGRASE"/>
    <property type="match status" value="1"/>
</dbReference>
<evidence type="ECO:0000313" key="11">
    <source>
        <dbReference type="EMBL" id="SCM83729.1"/>
    </source>
</evidence>
<dbReference type="GO" id="GO:0032196">
    <property type="term" value="P:transposition"/>
    <property type="evidence" value="ECO:0007669"/>
    <property type="project" value="UniProtKB-KW"/>
</dbReference>
<reference evidence="12" key="1">
    <citation type="submission" date="2016-08" db="EMBL/GenBank/DDBJ databases">
        <authorList>
            <person name="Seilhamer J.J."/>
        </authorList>
    </citation>
    <scope>NUCLEOTIDE SEQUENCE</scope>
    <source>
        <strain evidence="12">86</strain>
    </source>
</reference>
<evidence type="ECO:0000256" key="3">
    <source>
        <dbReference type="ARBA" id="ARBA00023125"/>
    </source>
</evidence>
<dbReference type="GO" id="GO:0003677">
    <property type="term" value="F:DNA binding"/>
    <property type="evidence" value="ECO:0007669"/>
    <property type="project" value="UniProtKB-KW"/>
</dbReference>
<dbReference type="EMBL" id="FMJE01000005">
    <property type="protein sequence ID" value="SCM82608.1"/>
    <property type="molecule type" value="Genomic_DNA"/>
</dbReference>
<keyword evidence="3" id="KW-0238">DNA-binding</keyword>
<comment type="similarity">
    <text evidence="1">Belongs to the transposase IS21/IS408/IS1162 family.</text>
</comment>
<feature type="domain" description="HTH IS21-type" evidence="5">
    <location>
        <begin position="5"/>
        <end position="67"/>
    </location>
</feature>
<dbReference type="SUPFAM" id="SSF53098">
    <property type="entry name" value="Ribonuclease H-like"/>
    <property type="match status" value="1"/>
</dbReference>
<dbReference type="InterPro" id="IPR036397">
    <property type="entry name" value="RNaseH_sf"/>
</dbReference>
<evidence type="ECO:0000313" key="8">
    <source>
        <dbReference type="EMBL" id="SCM81020.1"/>
    </source>
</evidence>
<evidence type="ECO:0000256" key="4">
    <source>
        <dbReference type="ARBA" id="ARBA00023172"/>
    </source>
</evidence>
<dbReference type="GO" id="GO:0015074">
    <property type="term" value="P:DNA integration"/>
    <property type="evidence" value="ECO:0007669"/>
    <property type="project" value="InterPro"/>
</dbReference>
<organism evidence="12">
    <name type="scientific">uncultured Sporomusa sp</name>
    <dbReference type="NCBI Taxonomy" id="307249"/>
    <lineage>
        <taxon>Bacteria</taxon>
        <taxon>Bacillati</taxon>
        <taxon>Bacillota</taxon>
        <taxon>Negativicutes</taxon>
        <taxon>Selenomonadales</taxon>
        <taxon>Sporomusaceae</taxon>
        <taxon>Sporomusa</taxon>
        <taxon>environmental samples</taxon>
    </lineage>
</organism>
<evidence type="ECO:0000313" key="12">
    <source>
        <dbReference type="EMBL" id="SCM83816.1"/>
    </source>
</evidence>
<evidence type="ECO:0000313" key="10">
    <source>
        <dbReference type="EMBL" id="SCM82608.1"/>
    </source>
</evidence>
<evidence type="ECO:0000259" key="5">
    <source>
        <dbReference type="PROSITE" id="PS50531"/>
    </source>
</evidence>
<keyword evidence="4" id="KW-0233">DNA recombination</keyword>
<dbReference type="EMBL" id="FMJE01000003">
    <property type="protein sequence ID" value="SCM81020.1"/>
    <property type="molecule type" value="Genomic_DNA"/>
</dbReference>
<dbReference type="EMBL" id="FMJE01000007">
    <property type="protein sequence ID" value="SCM83729.1"/>
    <property type="molecule type" value="Genomic_DNA"/>
</dbReference>
<dbReference type="PROSITE" id="PS50531">
    <property type="entry name" value="HTH_IS21"/>
    <property type="match status" value="1"/>
</dbReference>
<evidence type="ECO:0000256" key="2">
    <source>
        <dbReference type="ARBA" id="ARBA00022578"/>
    </source>
</evidence>
<evidence type="ECO:0000259" key="6">
    <source>
        <dbReference type="PROSITE" id="PS50994"/>
    </source>
</evidence>
<dbReference type="EMBL" id="FMJE01000003">
    <property type="protein sequence ID" value="SCM80999.1"/>
    <property type="molecule type" value="Genomic_DNA"/>
</dbReference>
<evidence type="ECO:0000313" key="9">
    <source>
        <dbReference type="EMBL" id="SCM82303.1"/>
    </source>
</evidence>